<dbReference type="Proteomes" id="UP000827721">
    <property type="component" value="Unassembled WGS sequence"/>
</dbReference>
<dbReference type="InterPro" id="IPR001357">
    <property type="entry name" value="BRCT_dom"/>
</dbReference>
<evidence type="ECO:0000259" key="3">
    <source>
        <dbReference type="PROSITE" id="PS50172"/>
    </source>
</evidence>
<dbReference type="PANTHER" id="PTHR13561">
    <property type="entry name" value="DNA REPLICATION REGULATOR DPB11-RELATED"/>
    <property type="match status" value="1"/>
</dbReference>
<evidence type="ECO:0000256" key="2">
    <source>
        <dbReference type="SAM" id="MobiDB-lite"/>
    </source>
</evidence>
<reference evidence="4 5" key="1">
    <citation type="submission" date="2021-02" db="EMBL/GenBank/DDBJ databases">
        <title>Plant Genome Project.</title>
        <authorList>
            <person name="Zhang R.-G."/>
        </authorList>
    </citation>
    <scope>NUCLEOTIDE SEQUENCE [LARGE SCALE GENOMIC DNA]</scope>
    <source>
        <tissue evidence="4">Leaves</tissue>
    </source>
</reference>
<dbReference type="Pfam" id="PF16589">
    <property type="entry name" value="BRCT_2"/>
    <property type="match status" value="1"/>
</dbReference>
<organism evidence="4 5">
    <name type="scientific">Xanthoceras sorbifolium</name>
    <dbReference type="NCBI Taxonomy" id="99658"/>
    <lineage>
        <taxon>Eukaryota</taxon>
        <taxon>Viridiplantae</taxon>
        <taxon>Streptophyta</taxon>
        <taxon>Embryophyta</taxon>
        <taxon>Tracheophyta</taxon>
        <taxon>Spermatophyta</taxon>
        <taxon>Magnoliopsida</taxon>
        <taxon>eudicotyledons</taxon>
        <taxon>Gunneridae</taxon>
        <taxon>Pentapetalae</taxon>
        <taxon>rosids</taxon>
        <taxon>malvids</taxon>
        <taxon>Sapindales</taxon>
        <taxon>Sapindaceae</taxon>
        <taxon>Xanthoceroideae</taxon>
        <taxon>Xanthoceras</taxon>
    </lineage>
</organism>
<feature type="region of interest" description="Disordered" evidence="2">
    <location>
        <begin position="591"/>
        <end position="631"/>
    </location>
</feature>
<name>A0ABQ8I671_9ROSI</name>
<accession>A0ABQ8I671</accession>
<feature type="domain" description="BRCT" evidence="3">
    <location>
        <begin position="100"/>
        <end position="212"/>
    </location>
</feature>
<dbReference type="PANTHER" id="PTHR13561:SF20">
    <property type="entry name" value="DNA TOPOISOMERASE 2-BINDING PROTEIN 1"/>
    <property type="match status" value="1"/>
</dbReference>
<dbReference type="InterPro" id="IPR059215">
    <property type="entry name" value="BRCT2_TopBP1-like"/>
</dbReference>
<evidence type="ECO:0000256" key="1">
    <source>
        <dbReference type="ARBA" id="ARBA00022737"/>
    </source>
</evidence>
<dbReference type="CDD" id="cd17731">
    <property type="entry name" value="BRCT_TopBP1_rpt2_like"/>
    <property type="match status" value="2"/>
</dbReference>
<feature type="domain" description="BRCT" evidence="3">
    <location>
        <begin position="210"/>
        <end position="279"/>
    </location>
</feature>
<dbReference type="Pfam" id="PF00533">
    <property type="entry name" value="BRCT"/>
    <property type="match status" value="1"/>
</dbReference>
<dbReference type="SUPFAM" id="SSF52113">
    <property type="entry name" value="BRCT domain"/>
    <property type="match status" value="5"/>
</dbReference>
<feature type="region of interest" description="Disordered" evidence="2">
    <location>
        <begin position="348"/>
        <end position="373"/>
    </location>
</feature>
<dbReference type="Gene3D" id="3.40.50.10190">
    <property type="entry name" value="BRCT domain"/>
    <property type="match status" value="6"/>
</dbReference>
<evidence type="ECO:0000313" key="5">
    <source>
        <dbReference type="Proteomes" id="UP000827721"/>
    </source>
</evidence>
<comment type="caution">
    <text evidence="4">The sequence shown here is derived from an EMBL/GenBank/DDBJ whole genome shotgun (WGS) entry which is preliminary data.</text>
</comment>
<feature type="domain" description="BRCT" evidence="3">
    <location>
        <begin position="632"/>
        <end position="720"/>
    </location>
</feature>
<dbReference type="EMBL" id="JAFEMO010000004">
    <property type="protein sequence ID" value="KAH7572140.1"/>
    <property type="molecule type" value="Genomic_DNA"/>
</dbReference>
<sequence>MMKSKPFKGAKVFMSRNLVAPEIYDTLLDALKLNGAEVFLCCDPSRTGPDDFHVISSSDHEKFEDLRAKGCNLLGPQCVLSCAKENRALPKQGFTCCLAMDGVKILASGFEISEKVKIGKLVTAMGGVLQPKASLDVSFVIVKNVLAAKYKAYVHYEDVGNHSVLVLAKQKLCSGYRVKWASNILKKPIVTSNWLYQCWNEHRVVPHEPYRVLPFSGLTISVTRIAADERKEIEKLIIQNEGDKYKVARKWGHIHIVSRKWFDQSIARRASLNEESYTVQGAVSSNKSLSGCLTRQHSQNQAVGNSLPASSSVATESTFLSVPCTEFADQDLEATLSQNVSSLFPDAPVFTKKGDSEDPTSQTRNDLNADGCVANDSQSDNNDLYLSECRISLVGFEASEMRKLVNLVRRGGGSRYVSLNNKLTHIIVGTLSEVEKKEVRSFAALGVIQVVRTTWLEDCDRERKEIPVLQRHVAYDLLLPKELKSGIPIHNMSVSTSGLISLSTEFPPIKGEEKYSVKSSPSWLLVTDSVWSTSNKGAAICKNNLYQVKDSSIHQSMPSDQFLWGMKSGIIMSSALEASGAERPEINVKRGNSVEATSGASQPTLSPSLNGRNKSQQKKQEDSSVQNLQNGNSSMVFRGKTFCFSNSFPEDRRAELVQWVNQGGGEVVDGRIKRNVHFTIECHGLMSMSADAPETTYVSSHWVRSCLEDGCLLDVGSHILYSPLPCQTPLPGFESFRFCVSQYEGKDRMLLRNLCFVLGAKFVERLTKKVTHLLCKFTSGPKYEAACKWSVRSITSEWIYECVRQNKVVSLDPFCPKEVTVHDREAGLCTVSQFPTQAVRMVSAEEPSQFISPSQDLRTTSAQALGSKNHRLSNEAEMLSFNSKRTRISEAGGHVDLLSSEVHLNDSVCNVKSRRDNISKENVEVSHVGPDVAAVIEDLLEQTSKIHDHKSPERTGCDENLYSSNCTVLGQDHTDSRPVVGLSRQWLNRTVKKDNIGNPSGDVNIGTYDRFSETQTESQVVGYEEDLSGMQMLIDRVRTRSSFS</sequence>
<dbReference type="CDD" id="cd00027">
    <property type="entry name" value="BRCT"/>
    <property type="match status" value="1"/>
</dbReference>
<keyword evidence="1" id="KW-0677">Repeat</keyword>
<dbReference type="Pfam" id="PF12738">
    <property type="entry name" value="PTCB-BRCT"/>
    <property type="match status" value="1"/>
</dbReference>
<feature type="compositionally biased region" description="Polar residues" evidence="2">
    <location>
        <begin position="594"/>
        <end position="614"/>
    </location>
</feature>
<protein>
    <recommendedName>
        <fullName evidence="3">BRCT domain-containing protein</fullName>
    </recommendedName>
</protein>
<dbReference type="PROSITE" id="PS50172">
    <property type="entry name" value="BRCT"/>
    <property type="match status" value="5"/>
</dbReference>
<dbReference type="InterPro" id="IPR036420">
    <property type="entry name" value="BRCT_dom_sf"/>
</dbReference>
<evidence type="ECO:0000313" key="4">
    <source>
        <dbReference type="EMBL" id="KAH7572140.1"/>
    </source>
</evidence>
<dbReference type="SMART" id="SM00292">
    <property type="entry name" value="BRCT"/>
    <property type="match status" value="6"/>
</dbReference>
<feature type="domain" description="BRCT" evidence="3">
    <location>
        <begin position="381"/>
        <end position="473"/>
    </location>
</feature>
<proteinExistence type="predicted"/>
<feature type="domain" description="BRCT" evidence="3">
    <location>
        <begin position="733"/>
        <end position="816"/>
    </location>
</feature>
<keyword evidence="5" id="KW-1185">Reference proteome</keyword>
<gene>
    <name evidence="4" type="ORF">JRO89_XS04G0210400</name>
</gene>